<proteinExistence type="predicted"/>
<dbReference type="InterPro" id="IPR018247">
    <property type="entry name" value="EF_Hand_1_Ca_BS"/>
</dbReference>
<feature type="region of interest" description="Disordered" evidence="1">
    <location>
        <begin position="432"/>
        <end position="515"/>
    </location>
</feature>
<protein>
    <recommendedName>
        <fullName evidence="4">EF-hand domain-containing protein</fullName>
    </recommendedName>
</protein>
<accession>A0A8H7D0H6</accession>
<feature type="compositionally biased region" description="Low complexity" evidence="1">
    <location>
        <begin position="498"/>
        <end position="513"/>
    </location>
</feature>
<feature type="compositionally biased region" description="Low complexity" evidence="1">
    <location>
        <begin position="473"/>
        <end position="488"/>
    </location>
</feature>
<keyword evidence="3" id="KW-1185">Reference proteome</keyword>
<dbReference type="EMBL" id="JACAZI010000008">
    <property type="protein sequence ID" value="KAF7354208.1"/>
    <property type="molecule type" value="Genomic_DNA"/>
</dbReference>
<evidence type="ECO:0008006" key="4">
    <source>
        <dbReference type="Google" id="ProtNLM"/>
    </source>
</evidence>
<organism evidence="2 3">
    <name type="scientific">Mycena venus</name>
    <dbReference type="NCBI Taxonomy" id="2733690"/>
    <lineage>
        <taxon>Eukaryota</taxon>
        <taxon>Fungi</taxon>
        <taxon>Dikarya</taxon>
        <taxon>Basidiomycota</taxon>
        <taxon>Agaricomycotina</taxon>
        <taxon>Agaricomycetes</taxon>
        <taxon>Agaricomycetidae</taxon>
        <taxon>Agaricales</taxon>
        <taxon>Marasmiineae</taxon>
        <taxon>Mycenaceae</taxon>
        <taxon>Mycena</taxon>
    </lineage>
</organism>
<evidence type="ECO:0000256" key="1">
    <source>
        <dbReference type="SAM" id="MobiDB-lite"/>
    </source>
</evidence>
<evidence type="ECO:0000313" key="2">
    <source>
        <dbReference type="EMBL" id="KAF7354208.1"/>
    </source>
</evidence>
<dbReference type="OrthoDB" id="3222020at2759"/>
<dbReference type="PROSITE" id="PS00018">
    <property type="entry name" value="EF_HAND_1"/>
    <property type="match status" value="1"/>
</dbReference>
<gene>
    <name evidence="2" type="ORF">MVEN_01108500</name>
</gene>
<dbReference type="Proteomes" id="UP000620124">
    <property type="component" value="Unassembled WGS sequence"/>
</dbReference>
<sequence>MTATVNNVSSKLDAVTATLNRAIECLAKRTPLEMSIAKQVEENGGEKALQDPTFLNAIAKNSFDIGEISPQVQASLRQGLDEALSANMPMFTLKVEAAQKEMSEAVERSTETILQQMNSGPYQLIKDEDIKTVWQSMNWRISCKARHFVDAVHNHFAQQFGEHRHTAGDVHPDQWTLNVLSQVIYYPNISDAIDDDGSGYISVHEVNHFFKSRPKDWSAVQWLSFWAAGWKQNALAYKTRCQALFSDLEASARTVLPQNRRCVKSYIKTSGLSELWLVVNSLAADGLAHRAAHQAPEMEPLNALRAEIMHKETARIRSRLERIHYQLESPETVLAVLGTHRLEGFILCFLELILERHRQIIDAANTLVLAEREFETMIFSLRNLVAAFSTRYHTITESWKQQRLDTGFLVQCFSGGIFNEWHEVFQDHPTAHNEAAESPKASNSLLSPRTPRENSLPPLENILLFPLPPQPSPSSSGSEDSGHGSPPRRLAPPPPQGPRRNSQRRNPNNPSNRVSVDYFYHFDFERRSSERPPAANNPASISDVYRKSKKPKLEDRITSLETELSDIKGMLNQLILLSTPRRTDA</sequence>
<reference evidence="2" key="1">
    <citation type="submission" date="2020-05" db="EMBL/GenBank/DDBJ databases">
        <title>Mycena genomes resolve the evolution of fungal bioluminescence.</title>
        <authorList>
            <person name="Tsai I.J."/>
        </authorList>
    </citation>
    <scope>NUCLEOTIDE SEQUENCE</scope>
    <source>
        <strain evidence="2">CCC161011</strain>
    </source>
</reference>
<comment type="caution">
    <text evidence="2">The sequence shown here is derived from an EMBL/GenBank/DDBJ whole genome shotgun (WGS) entry which is preliminary data.</text>
</comment>
<evidence type="ECO:0000313" key="3">
    <source>
        <dbReference type="Proteomes" id="UP000620124"/>
    </source>
</evidence>
<feature type="region of interest" description="Disordered" evidence="1">
    <location>
        <begin position="528"/>
        <end position="553"/>
    </location>
</feature>
<dbReference type="AlphaFoldDB" id="A0A8H7D0H6"/>
<name>A0A8H7D0H6_9AGAR</name>